<evidence type="ECO:0000313" key="16">
    <source>
        <dbReference type="EMBL" id="TKA72564.1"/>
    </source>
</evidence>
<evidence type="ECO:0000313" key="17">
    <source>
        <dbReference type="Proteomes" id="UP000308768"/>
    </source>
</evidence>
<dbReference type="GO" id="GO:0061617">
    <property type="term" value="C:MICOS complex"/>
    <property type="evidence" value="ECO:0007669"/>
    <property type="project" value="TreeGrafter"/>
</dbReference>
<dbReference type="GO" id="GO:0042407">
    <property type="term" value="P:cristae formation"/>
    <property type="evidence" value="ECO:0007669"/>
    <property type="project" value="TreeGrafter"/>
</dbReference>
<evidence type="ECO:0000256" key="5">
    <source>
        <dbReference type="ARBA" id="ARBA00022692"/>
    </source>
</evidence>
<dbReference type="Proteomes" id="UP000308768">
    <property type="component" value="Unassembled WGS sequence"/>
</dbReference>
<keyword evidence="5 13" id="KW-0812">Transmembrane</keyword>
<evidence type="ECO:0000256" key="7">
    <source>
        <dbReference type="ARBA" id="ARBA00022946"/>
    </source>
</evidence>
<comment type="subcellular location">
    <subcellularLocation>
        <location evidence="1 13">Mitochondrion inner membrane</location>
        <topology evidence="1 13">Single-pass membrane protein</topology>
    </subcellularLocation>
</comment>
<feature type="compositionally biased region" description="Basic and acidic residues" evidence="15">
    <location>
        <begin position="304"/>
        <end position="328"/>
    </location>
</feature>
<evidence type="ECO:0000256" key="4">
    <source>
        <dbReference type="ARBA" id="ARBA00018116"/>
    </source>
</evidence>
<evidence type="ECO:0000256" key="15">
    <source>
        <dbReference type="SAM" id="MobiDB-lite"/>
    </source>
</evidence>
<feature type="compositionally biased region" description="Polar residues" evidence="15">
    <location>
        <begin position="52"/>
        <end position="61"/>
    </location>
</feature>
<feature type="compositionally biased region" description="Low complexity" evidence="15">
    <location>
        <begin position="108"/>
        <end position="120"/>
    </location>
</feature>
<keyword evidence="10 13" id="KW-0496">Mitochondrion</keyword>
<evidence type="ECO:0000256" key="2">
    <source>
        <dbReference type="ARBA" id="ARBA00010877"/>
    </source>
</evidence>
<evidence type="ECO:0000256" key="11">
    <source>
        <dbReference type="ARBA" id="ARBA00023136"/>
    </source>
</evidence>
<comment type="function">
    <text evidence="12">Component of the MICOS complex, a large protein complex of the mitochondrial inner membrane that plays crucial roles in the maintenance of crista junctions, inner membrane architecture, and formation of contact sites to the outer membrane. Plays a role in keeping cristae membranes connected to the inner boundary membrane. Also promotes protein import via the mitochondrial intermembrane space assembly (MIA) pathway.</text>
</comment>
<evidence type="ECO:0000256" key="14">
    <source>
        <dbReference type="SAM" id="Coils"/>
    </source>
</evidence>
<dbReference type="EMBL" id="NAJN01000490">
    <property type="protein sequence ID" value="TKA72564.1"/>
    <property type="molecule type" value="Genomic_DNA"/>
</dbReference>
<keyword evidence="6 13" id="KW-0999">Mitochondrion inner membrane</keyword>
<sequence length="706" mass="76896">MLRLSFPKGRALAAGAIGTRTAAQWHLVRHEGATVLGQRYFADTKRPDQTVLPGTQSTTTVRDIPDAPTLSPAAPSTGAIIPPENIPKTPPTPQQVQATPPPPPPSSPTSVPLGTGSSSVAPPPGPPRLPPPAPKRKPRRFRRFLLTLLILSGLGYAGGVYYSFVSDNFHDFFTEYIPFGEDAVGYFEEREFRKRFPTNRELPSRAYPQVRGENKVTISSKSGLTPRVAGSENKGSDLASKGRHVSALDDNPPTEVAGKQAPPNSSSPPPAEKSEPAPPAKTDAKLATKPAAKPAARPAADAKAAADREGEMKLAAPKETKRESKAEPTKPAQTASIDPLNVKSAEEPVVQDVVNIINDIITVVNADNAAGKYASAMTKAKESLGKVISDIQTLKAQEQKAADDKIKATHAEFDSAAKELVKRLENEMHEQETRWKDEYESEREKLSQTYQQKLQSELDAAKKVFEQRLKNEMLEREIELKQQFTKSVSDRVETERSGRLSKLNELSSSVTELEKLTGEWNAVVDATLRTQHLNVAIDAVRASLEAADRPTPFTTELAALKEVAADDAVVNAAIASINPTAYQRGIPTPSMLIDRFRRVAAEVRKAALLPEDAGVASHAASLLLSRFMFKKQGRAVGEDVEAVLTRTEMLLEEGDLENAAREMNALQGWAKVLSKDWIEEARRVCEVRQALDVITTEARLRSLLVD</sequence>
<dbReference type="OrthoDB" id="10261039at2759"/>
<dbReference type="Pfam" id="PF09731">
    <property type="entry name" value="Mitofilin"/>
    <property type="match status" value="1"/>
</dbReference>
<keyword evidence="17" id="KW-1185">Reference proteome</keyword>
<reference evidence="16 17" key="1">
    <citation type="submission" date="2017-03" db="EMBL/GenBank/DDBJ databases">
        <title>Genomes of endolithic fungi from Antarctica.</title>
        <authorList>
            <person name="Coleine C."/>
            <person name="Masonjones S."/>
            <person name="Stajich J.E."/>
        </authorList>
    </citation>
    <scope>NUCLEOTIDE SEQUENCE [LARGE SCALE GENOMIC DNA]</scope>
    <source>
        <strain evidence="16 17">CCFEE 5187</strain>
    </source>
</reference>
<evidence type="ECO:0000256" key="6">
    <source>
        <dbReference type="ARBA" id="ARBA00022792"/>
    </source>
</evidence>
<evidence type="ECO:0000256" key="3">
    <source>
        <dbReference type="ARBA" id="ARBA00011875"/>
    </source>
</evidence>
<protein>
    <recommendedName>
        <fullName evidence="4 13">MICOS complex subunit MIC60</fullName>
    </recommendedName>
    <alternativeName>
        <fullName evidence="13">Mitofilin</fullName>
    </alternativeName>
</protein>
<dbReference type="AlphaFoldDB" id="A0A4U0X7Q6"/>
<proteinExistence type="inferred from homology"/>
<evidence type="ECO:0000256" key="10">
    <source>
        <dbReference type="ARBA" id="ARBA00023128"/>
    </source>
</evidence>
<evidence type="ECO:0000256" key="9">
    <source>
        <dbReference type="ARBA" id="ARBA00023054"/>
    </source>
</evidence>
<accession>A0A4U0X7Q6</accession>
<keyword evidence="7" id="KW-0809">Transit peptide</keyword>
<keyword evidence="9 14" id="KW-0175">Coiled coil</keyword>
<keyword evidence="8 13" id="KW-1133">Transmembrane helix</keyword>
<feature type="region of interest" description="Disordered" evidence="15">
    <location>
        <begin position="203"/>
        <end position="340"/>
    </location>
</feature>
<gene>
    <name evidence="16" type="ORF">B0A49_06033</name>
</gene>
<name>A0A4U0X7Q6_9PEZI</name>
<feature type="compositionally biased region" description="Pro residues" evidence="15">
    <location>
        <begin position="84"/>
        <end position="107"/>
    </location>
</feature>
<comment type="similarity">
    <text evidence="2 13">Belongs to the MICOS complex subunit Mic60 family.</text>
</comment>
<dbReference type="InterPro" id="IPR019133">
    <property type="entry name" value="MIC60"/>
</dbReference>
<feature type="coiled-coil region" evidence="14">
    <location>
        <begin position="414"/>
        <end position="456"/>
    </location>
</feature>
<evidence type="ECO:0000256" key="1">
    <source>
        <dbReference type="ARBA" id="ARBA00004434"/>
    </source>
</evidence>
<dbReference type="STRING" id="331657.A0A4U0X7Q6"/>
<comment type="subunit">
    <text evidence="3 13">Component of the mitochondrial contact site and cristae organizing system (MICOS) complex.</text>
</comment>
<evidence type="ECO:0000256" key="13">
    <source>
        <dbReference type="RuleBase" id="RU363000"/>
    </source>
</evidence>
<feature type="compositionally biased region" description="Pro residues" evidence="15">
    <location>
        <begin position="121"/>
        <end position="133"/>
    </location>
</feature>
<feature type="compositionally biased region" description="Pro residues" evidence="15">
    <location>
        <begin position="265"/>
        <end position="279"/>
    </location>
</feature>
<evidence type="ECO:0000256" key="8">
    <source>
        <dbReference type="ARBA" id="ARBA00022989"/>
    </source>
</evidence>
<comment type="caution">
    <text evidence="16">The sequence shown here is derived from an EMBL/GenBank/DDBJ whole genome shotgun (WGS) entry which is preliminary data.</text>
</comment>
<feature type="region of interest" description="Disordered" evidence="15">
    <location>
        <begin position="47"/>
        <end position="138"/>
    </location>
</feature>
<feature type="compositionally biased region" description="Low complexity" evidence="15">
    <location>
        <begin position="285"/>
        <end position="303"/>
    </location>
</feature>
<dbReference type="PANTHER" id="PTHR15415">
    <property type="entry name" value="MITOFILIN"/>
    <property type="match status" value="1"/>
</dbReference>
<organism evidence="16 17">
    <name type="scientific">Cryomyces minteri</name>
    <dbReference type="NCBI Taxonomy" id="331657"/>
    <lineage>
        <taxon>Eukaryota</taxon>
        <taxon>Fungi</taxon>
        <taxon>Dikarya</taxon>
        <taxon>Ascomycota</taxon>
        <taxon>Pezizomycotina</taxon>
        <taxon>Dothideomycetes</taxon>
        <taxon>Dothideomycetes incertae sedis</taxon>
        <taxon>Cryomyces</taxon>
    </lineage>
</organism>
<keyword evidence="11 13" id="KW-0472">Membrane</keyword>
<evidence type="ECO:0000256" key="12">
    <source>
        <dbReference type="ARBA" id="ARBA00025571"/>
    </source>
</evidence>
<feature type="transmembrane region" description="Helical" evidence="13">
    <location>
        <begin position="144"/>
        <end position="164"/>
    </location>
</feature>
<dbReference type="PANTHER" id="PTHR15415:SF7">
    <property type="entry name" value="MICOS COMPLEX SUBUNIT MIC60"/>
    <property type="match status" value="1"/>
</dbReference>